<feature type="region of interest" description="Disordered" evidence="5">
    <location>
        <begin position="53"/>
        <end position="258"/>
    </location>
</feature>
<feature type="domain" description="C3H1-type" evidence="6">
    <location>
        <begin position="309"/>
        <end position="336"/>
    </location>
</feature>
<dbReference type="InterPro" id="IPR036855">
    <property type="entry name" value="Znf_CCCH_sf"/>
</dbReference>
<dbReference type="GO" id="GO:0008270">
    <property type="term" value="F:zinc ion binding"/>
    <property type="evidence" value="ECO:0007669"/>
    <property type="project" value="UniProtKB-KW"/>
</dbReference>
<gene>
    <name evidence="7" type="ORF">O0I10_004612</name>
</gene>
<sequence length="371" mass="41720">MANESTAQQQDNSFLLNLLAMCTNNNNTPQTSTSNVTLPTPSRSWFFDMNTESKVPAPVPATSSIPQQKPTAEFESSQPNQTVPASITTPLPSPPSSFHSSTPPYMKPDHPQPHPRMNNQQKWQKKRKGNFQNRHHTAGESTHGSNRNDFNGYDSSSKKRQRYEASPAHTSSASMSPMSSIPTSSASKSSQFNNERLYNTPRDPRQRHPHAQRERFMDIRQPHPSTSASTSIQGSRYSSPEQRKTTNVVHKPENGSAESEEPLCSFISVGNCNKSNCPFRHEGDTIQLVCRHFKTNSCSKGAECTFLHDLSAEPCRFFHLGNCKLGDRCPYSHETPLTRELLVRLRSLTENCKYYHEKGYCTNGDECLFIH</sequence>
<dbReference type="GO" id="GO:0061630">
    <property type="term" value="F:ubiquitin protein ligase activity"/>
    <property type="evidence" value="ECO:0007669"/>
    <property type="project" value="InterPro"/>
</dbReference>
<reference evidence="7 8" key="1">
    <citation type="submission" date="2023-03" db="EMBL/GenBank/DDBJ databases">
        <title>Genome sequence of Lichtheimia ornata CBS 291.66.</title>
        <authorList>
            <person name="Mohabir J.T."/>
            <person name="Shea T.P."/>
            <person name="Kurbessoian T."/>
            <person name="Berby B."/>
            <person name="Fontaine J."/>
            <person name="Livny J."/>
            <person name="Gnirke A."/>
            <person name="Stajich J.E."/>
            <person name="Cuomo C.A."/>
        </authorList>
    </citation>
    <scope>NUCLEOTIDE SEQUENCE [LARGE SCALE GENOMIC DNA]</scope>
    <source>
        <strain evidence="7">CBS 291.66</strain>
    </source>
</reference>
<dbReference type="PROSITE" id="PS50103">
    <property type="entry name" value="ZF_C3H1"/>
    <property type="match status" value="4"/>
</dbReference>
<evidence type="ECO:0000256" key="2">
    <source>
        <dbReference type="ARBA" id="ARBA00022771"/>
    </source>
</evidence>
<name>A0AAD7Y0C5_9FUNG</name>
<dbReference type="AlphaFoldDB" id="A0AAD7Y0C5"/>
<evidence type="ECO:0000313" key="8">
    <source>
        <dbReference type="Proteomes" id="UP001234581"/>
    </source>
</evidence>
<evidence type="ECO:0000259" key="6">
    <source>
        <dbReference type="PROSITE" id="PS50103"/>
    </source>
</evidence>
<accession>A0AAD7Y0C5</accession>
<dbReference type="Pfam" id="PF14608">
    <property type="entry name" value="zf-CCCH_2"/>
    <property type="match status" value="2"/>
</dbReference>
<protein>
    <recommendedName>
        <fullName evidence="6">C3H1-type domain-containing protein</fullName>
    </recommendedName>
</protein>
<dbReference type="EMBL" id="JARTCD010000017">
    <property type="protein sequence ID" value="KAJ8659633.1"/>
    <property type="molecule type" value="Genomic_DNA"/>
</dbReference>
<dbReference type="PANTHER" id="PTHR11224:SF59">
    <property type="entry name" value="RING-TYPE E3 UBIQUITIN TRANSFERASE"/>
    <property type="match status" value="1"/>
</dbReference>
<dbReference type="RefSeq" id="XP_058344546.1">
    <property type="nucleotide sequence ID" value="XM_058484669.1"/>
</dbReference>
<dbReference type="Pfam" id="PF00642">
    <property type="entry name" value="zf-CCCH"/>
    <property type="match status" value="2"/>
</dbReference>
<feature type="zinc finger region" description="C3H1-type" evidence="4">
    <location>
        <begin position="258"/>
        <end position="284"/>
    </location>
</feature>
<feature type="compositionally biased region" description="Basic residues" evidence="5">
    <location>
        <begin position="123"/>
        <end position="136"/>
    </location>
</feature>
<feature type="compositionally biased region" description="Polar residues" evidence="5">
    <location>
        <begin position="223"/>
        <end position="248"/>
    </location>
</feature>
<dbReference type="Gene3D" id="4.10.1000.10">
    <property type="entry name" value="Zinc finger, CCCH-type"/>
    <property type="match status" value="1"/>
</dbReference>
<feature type="domain" description="C3H1-type" evidence="6">
    <location>
        <begin position="258"/>
        <end position="284"/>
    </location>
</feature>
<feature type="zinc finger region" description="C3H1-type" evidence="4">
    <location>
        <begin position="309"/>
        <end position="336"/>
    </location>
</feature>
<feature type="domain" description="C3H1-type" evidence="6">
    <location>
        <begin position="289"/>
        <end position="308"/>
    </location>
</feature>
<organism evidence="7 8">
    <name type="scientific">Lichtheimia ornata</name>
    <dbReference type="NCBI Taxonomy" id="688661"/>
    <lineage>
        <taxon>Eukaryota</taxon>
        <taxon>Fungi</taxon>
        <taxon>Fungi incertae sedis</taxon>
        <taxon>Mucoromycota</taxon>
        <taxon>Mucoromycotina</taxon>
        <taxon>Mucoromycetes</taxon>
        <taxon>Mucorales</taxon>
        <taxon>Lichtheimiaceae</taxon>
        <taxon>Lichtheimia</taxon>
    </lineage>
</organism>
<feature type="domain" description="C3H1-type" evidence="6">
    <location>
        <begin position="346"/>
        <end position="371"/>
    </location>
</feature>
<evidence type="ECO:0000256" key="1">
    <source>
        <dbReference type="ARBA" id="ARBA00022723"/>
    </source>
</evidence>
<dbReference type="GO" id="GO:0000209">
    <property type="term" value="P:protein polyubiquitination"/>
    <property type="evidence" value="ECO:0007669"/>
    <property type="project" value="InterPro"/>
</dbReference>
<keyword evidence="8" id="KW-1185">Reference proteome</keyword>
<evidence type="ECO:0000313" key="7">
    <source>
        <dbReference type="EMBL" id="KAJ8659633.1"/>
    </source>
</evidence>
<evidence type="ECO:0000256" key="4">
    <source>
        <dbReference type="PROSITE-ProRule" id="PRU00723"/>
    </source>
</evidence>
<feature type="compositionally biased region" description="Low complexity" evidence="5">
    <location>
        <begin position="165"/>
        <end position="190"/>
    </location>
</feature>
<feature type="zinc finger region" description="C3H1-type" evidence="4">
    <location>
        <begin position="346"/>
        <end position="371"/>
    </location>
</feature>
<feature type="compositionally biased region" description="Polar residues" evidence="5">
    <location>
        <begin position="61"/>
        <end position="83"/>
    </location>
</feature>
<evidence type="ECO:0000256" key="5">
    <source>
        <dbReference type="SAM" id="MobiDB-lite"/>
    </source>
</evidence>
<dbReference type="SMART" id="SM00356">
    <property type="entry name" value="ZnF_C3H1"/>
    <property type="match status" value="4"/>
</dbReference>
<dbReference type="SUPFAM" id="SSF90229">
    <property type="entry name" value="CCCH zinc finger"/>
    <property type="match status" value="3"/>
</dbReference>
<dbReference type="GeneID" id="83212025"/>
<comment type="caution">
    <text evidence="7">The sequence shown here is derived from an EMBL/GenBank/DDBJ whole genome shotgun (WGS) entry which is preliminary data.</text>
</comment>
<keyword evidence="1 4" id="KW-0479">Metal-binding</keyword>
<dbReference type="InterPro" id="IPR045072">
    <property type="entry name" value="MKRN-like"/>
</dbReference>
<feature type="compositionally biased region" description="Basic and acidic residues" evidence="5">
    <location>
        <begin position="202"/>
        <end position="221"/>
    </location>
</feature>
<dbReference type="InterPro" id="IPR000571">
    <property type="entry name" value="Znf_CCCH"/>
</dbReference>
<keyword evidence="2 4" id="KW-0863">Zinc-finger</keyword>
<feature type="compositionally biased region" description="Polar residues" evidence="5">
    <location>
        <begin position="139"/>
        <end position="155"/>
    </location>
</feature>
<dbReference type="PANTHER" id="PTHR11224">
    <property type="entry name" value="MAKORIN-RELATED"/>
    <property type="match status" value="1"/>
</dbReference>
<keyword evidence="3 4" id="KW-0862">Zinc</keyword>
<evidence type="ECO:0000256" key="3">
    <source>
        <dbReference type="ARBA" id="ARBA00022833"/>
    </source>
</evidence>
<dbReference type="Proteomes" id="UP001234581">
    <property type="component" value="Unassembled WGS sequence"/>
</dbReference>
<feature type="compositionally biased region" description="Low complexity" evidence="5">
    <location>
        <begin position="84"/>
        <end position="104"/>
    </location>
</feature>
<proteinExistence type="predicted"/>
<feature type="zinc finger region" description="C3H1-type" evidence="4">
    <location>
        <begin position="289"/>
        <end position="308"/>
    </location>
</feature>